<comment type="caution">
    <text evidence="3">The sequence shown here is derived from an EMBL/GenBank/DDBJ whole genome shotgun (WGS) entry which is preliminary data.</text>
</comment>
<dbReference type="Pfam" id="PF14942">
    <property type="entry name" value="Muted"/>
    <property type="match status" value="1"/>
</dbReference>
<dbReference type="InterPro" id="IPR017243">
    <property type="entry name" value="Bloc1s5"/>
</dbReference>
<evidence type="ECO:0000256" key="2">
    <source>
        <dbReference type="ARBA" id="ARBA00019580"/>
    </source>
</evidence>
<accession>A0A9D4IA21</accession>
<dbReference type="PANTHER" id="PTHR31784:SF2">
    <property type="entry name" value="BIOGENESIS OF LYSOSOME-RELATED ORGANELLES COMPLEX 1 SUBUNIT 5"/>
    <property type="match status" value="1"/>
</dbReference>
<evidence type="ECO:0000313" key="4">
    <source>
        <dbReference type="Proteomes" id="UP000828390"/>
    </source>
</evidence>
<gene>
    <name evidence="3" type="ORF">DPMN_190060</name>
</gene>
<reference evidence="3" key="2">
    <citation type="submission" date="2020-11" db="EMBL/GenBank/DDBJ databases">
        <authorList>
            <person name="McCartney M.A."/>
            <person name="Auch B."/>
            <person name="Kono T."/>
            <person name="Mallez S."/>
            <person name="Becker A."/>
            <person name="Gohl D.M."/>
            <person name="Silverstein K.A.T."/>
            <person name="Koren S."/>
            <person name="Bechman K.B."/>
            <person name="Herman A."/>
            <person name="Abrahante J.E."/>
            <person name="Garbe J."/>
        </authorList>
    </citation>
    <scope>NUCLEOTIDE SEQUENCE</scope>
    <source>
        <strain evidence="3">Duluth1</strain>
        <tissue evidence="3">Whole animal</tissue>
    </source>
</reference>
<reference evidence="3" key="1">
    <citation type="journal article" date="2019" name="bioRxiv">
        <title>The Genome of the Zebra Mussel, Dreissena polymorpha: A Resource for Invasive Species Research.</title>
        <authorList>
            <person name="McCartney M.A."/>
            <person name="Auch B."/>
            <person name="Kono T."/>
            <person name="Mallez S."/>
            <person name="Zhang Y."/>
            <person name="Obille A."/>
            <person name="Becker A."/>
            <person name="Abrahante J.E."/>
            <person name="Garbe J."/>
            <person name="Badalamenti J.P."/>
            <person name="Herman A."/>
            <person name="Mangelson H."/>
            <person name="Liachko I."/>
            <person name="Sullivan S."/>
            <person name="Sone E.D."/>
            <person name="Koren S."/>
            <person name="Silverstein K.A.T."/>
            <person name="Beckman K.B."/>
            <person name="Gohl D.M."/>
        </authorList>
    </citation>
    <scope>NUCLEOTIDE SEQUENCE</scope>
    <source>
        <strain evidence="3">Duluth1</strain>
        <tissue evidence="3">Whole animal</tissue>
    </source>
</reference>
<dbReference type="GO" id="GO:0031083">
    <property type="term" value="C:BLOC-1 complex"/>
    <property type="evidence" value="ECO:0007669"/>
    <property type="project" value="InterPro"/>
</dbReference>
<dbReference type="Proteomes" id="UP000828390">
    <property type="component" value="Unassembled WGS sequence"/>
</dbReference>
<dbReference type="AlphaFoldDB" id="A0A9D4IA21"/>
<proteinExistence type="inferred from homology"/>
<dbReference type="PANTHER" id="PTHR31784">
    <property type="entry name" value="BIOGENESIS OF LYSOSOME-RELATED ORGANELLES COMPLEX 1 SUBUNIT 5"/>
    <property type="match status" value="1"/>
</dbReference>
<dbReference type="GO" id="GO:0030133">
    <property type="term" value="C:transport vesicle"/>
    <property type="evidence" value="ECO:0007669"/>
    <property type="project" value="InterPro"/>
</dbReference>
<organism evidence="3 4">
    <name type="scientific">Dreissena polymorpha</name>
    <name type="common">Zebra mussel</name>
    <name type="synonym">Mytilus polymorpha</name>
    <dbReference type="NCBI Taxonomy" id="45954"/>
    <lineage>
        <taxon>Eukaryota</taxon>
        <taxon>Metazoa</taxon>
        <taxon>Spiralia</taxon>
        <taxon>Lophotrochozoa</taxon>
        <taxon>Mollusca</taxon>
        <taxon>Bivalvia</taxon>
        <taxon>Autobranchia</taxon>
        <taxon>Heteroconchia</taxon>
        <taxon>Euheterodonta</taxon>
        <taxon>Imparidentia</taxon>
        <taxon>Neoheterodontei</taxon>
        <taxon>Myida</taxon>
        <taxon>Dreissenoidea</taxon>
        <taxon>Dreissenidae</taxon>
        <taxon>Dreissena</taxon>
    </lineage>
</organism>
<name>A0A9D4IA21_DREPO</name>
<comment type="similarity">
    <text evidence="1">Belongs to the BLOC1S5 family.</text>
</comment>
<sequence length="94" mass="10716">MNYLVFNADILEVHARLFDHRPILQGHLKAFIKEFEEKRGNHETECLKKIQSCVADVKDKYLVETATALDTFLANIQAKSTYLTLIVGCLGLLH</sequence>
<keyword evidence="4" id="KW-1185">Reference proteome</keyword>
<dbReference type="EMBL" id="JAIWYP010000010">
    <property type="protein sequence ID" value="KAH3755366.1"/>
    <property type="molecule type" value="Genomic_DNA"/>
</dbReference>
<evidence type="ECO:0000256" key="1">
    <source>
        <dbReference type="ARBA" id="ARBA00010754"/>
    </source>
</evidence>
<evidence type="ECO:0000313" key="3">
    <source>
        <dbReference type="EMBL" id="KAH3755366.1"/>
    </source>
</evidence>
<protein>
    <recommendedName>
        <fullName evidence="2">Biogenesis of lysosome-related organelles complex 1 subunit 5</fullName>
    </recommendedName>
</protein>